<keyword evidence="4" id="KW-0812">Transmembrane</keyword>
<dbReference type="InterPro" id="IPR011333">
    <property type="entry name" value="SKP1/BTB/POZ_sf"/>
</dbReference>
<dbReference type="Pfam" id="PF02214">
    <property type="entry name" value="BTB_2"/>
    <property type="match status" value="1"/>
</dbReference>
<keyword evidence="11" id="KW-0407">Ion channel</keyword>
<reference evidence="12" key="1">
    <citation type="submission" date="2020-04" db="EMBL/GenBank/DDBJ databases">
        <authorList>
            <person name="Alioto T."/>
            <person name="Alioto T."/>
            <person name="Gomez Garrido J."/>
        </authorList>
    </citation>
    <scope>NUCLEOTIDE SEQUENCE</scope>
    <source>
        <strain evidence="12">A484AB</strain>
    </source>
</reference>
<dbReference type="InterPro" id="IPR003131">
    <property type="entry name" value="T1-type_BTB"/>
</dbReference>
<dbReference type="Proteomes" id="UP001152795">
    <property type="component" value="Unassembled WGS sequence"/>
</dbReference>
<comment type="caution">
    <text evidence="12">The sequence shown here is derived from an EMBL/GenBank/DDBJ whole genome shotgun (WGS) entry which is preliminary data.</text>
</comment>
<evidence type="ECO:0000256" key="2">
    <source>
        <dbReference type="ARBA" id="ARBA00022448"/>
    </source>
</evidence>
<dbReference type="OrthoDB" id="415460at2759"/>
<evidence type="ECO:0000256" key="7">
    <source>
        <dbReference type="ARBA" id="ARBA00022958"/>
    </source>
</evidence>
<keyword evidence="13" id="KW-1185">Reference proteome</keyword>
<dbReference type="FunFam" id="1.10.287.70:FF:000002">
    <property type="entry name" value="Potassium voltage-gated channel subfamily a member"/>
    <property type="match status" value="1"/>
</dbReference>
<keyword evidence="9" id="KW-0406">Ion transport</keyword>
<dbReference type="Pfam" id="PF00520">
    <property type="entry name" value="Ion_trans"/>
    <property type="match status" value="1"/>
</dbReference>
<evidence type="ECO:0000256" key="5">
    <source>
        <dbReference type="ARBA" id="ARBA00022826"/>
    </source>
</evidence>
<dbReference type="InterPro" id="IPR003968">
    <property type="entry name" value="K_chnl_volt-dep_Kv"/>
</dbReference>
<dbReference type="FunFam" id="1.20.120.350:FF:000074">
    <property type="entry name" value="SHaW family of potassium channels"/>
    <property type="match status" value="1"/>
</dbReference>
<evidence type="ECO:0000256" key="11">
    <source>
        <dbReference type="ARBA" id="ARBA00023303"/>
    </source>
</evidence>
<accession>A0A6S7G1I9</accession>
<keyword evidence="10" id="KW-0472">Membrane</keyword>
<proteinExistence type="predicted"/>
<keyword evidence="5" id="KW-0631">Potassium channel</keyword>
<dbReference type="PANTHER" id="PTHR11537:SF113">
    <property type="entry name" value="POTASSIUM VOLTAGE-GATED CHANNEL PROTEIN SHAKER"/>
    <property type="match status" value="1"/>
</dbReference>
<dbReference type="PRINTS" id="PR01496">
    <property type="entry name" value="SHAKERCHANEL"/>
</dbReference>
<dbReference type="Gene3D" id="3.30.710.10">
    <property type="entry name" value="Potassium Channel Kv1.1, Chain A"/>
    <property type="match status" value="1"/>
</dbReference>
<keyword evidence="3" id="KW-0633">Potassium transport</keyword>
<evidence type="ECO:0000313" key="13">
    <source>
        <dbReference type="Proteomes" id="UP001152795"/>
    </source>
</evidence>
<evidence type="ECO:0000256" key="9">
    <source>
        <dbReference type="ARBA" id="ARBA00023065"/>
    </source>
</evidence>
<evidence type="ECO:0000256" key="8">
    <source>
        <dbReference type="ARBA" id="ARBA00022989"/>
    </source>
</evidence>
<keyword evidence="6" id="KW-0851">Voltage-gated channel</keyword>
<evidence type="ECO:0000256" key="3">
    <source>
        <dbReference type="ARBA" id="ARBA00022538"/>
    </source>
</evidence>
<sequence length="462" mass="52330">MTDTPLLPNIERNPLCQMSASDKLNSNFENLQQPSTEAKIIINVSGLRFQTYISTLEKFPDTLLGSTIKRQRFYDSDLGELFFDRNRSAFEAILGYYQNDGSIFRPDNVPVKIIAGEIMFFELGSVAMNQLFEIPGYSTTEESVLPKNKLQCRIWQLFEHPDSSMFARVLAFWSLTVIIVSIVTFCLESLPQFSSHKEEQPWFSIEIVCIVWFTIEYLARLLSSPQKIKFIKSFLNIIDLIAILPYYITLPLDNASGSSFAVLRVIRLVRVFRIFKLSRHSKGLQILGQTLRASMRELGMLIFFMLIVVVLFSSAIYYAEGQSGDSDFTSIPGAFWWSVVTMTTVGYGDKYPTTWQGKIVGSICALSGVLTIALPVPVIVSNFTYFYQSEQGYREFEAMADKWEKNDAESKEKDGHPEFCGVKVCTAPGAPSDCDGYDKLSQSPKIKTKKEEEFELAQIVVT</sequence>
<dbReference type="PANTHER" id="PTHR11537">
    <property type="entry name" value="VOLTAGE-GATED POTASSIUM CHANNEL"/>
    <property type="match status" value="1"/>
</dbReference>
<dbReference type="GO" id="GO:0001508">
    <property type="term" value="P:action potential"/>
    <property type="evidence" value="ECO:0007669"/>
    <property type="project" value="TreeGrafter"/>
</dbReference>
<keyword evidence="8" id="KW-1133">Transmembrane helix</keyword>
<evidence type="ECO:0000256" key="1">
    <source>
        <dbReference type="ARBA" id="ARBA00004141"/>
    </source>
</evidence>
<dbReference type="AlphaFoldDB" id="A0A6S7G1I9"/>
<dbReference type="SUPFAM" id="SSF81324">
    <property type="entry name" value="Voltage-gated potassium channels"/>
    <property type="match status" value="1"/>
</dbReference>
<protein>
    <submittedName>
        <fullName evidence="12">Potassium voltage-gated channel subfamily A member 2-like</fullName>
    </submittedName>
</protein>
<dbReference type="Gene3D" id="1.10.287.70">
    <property type="match status" value="1"/>
</dbReference>
<dbReference type="GO" id="GO:0008076">
    <property type="term" value="C:voltage-gated potassium channel complex"/>
    <property type="evidence" value="ECO:0007669"/>
    <property type="project" value="InterPro"/>
</dbReference>
<keyword evidence="2" id="KW-0813">Transport</keyword>
<dbReference type="SUPFAM" id="SSF54695">
    <property type="entry name" value="POZ domain"/>
    <property type="match status" value="1"/>
</dbReference>
<evidence type="ECO:0000313" key="12">
    <source>
        <dbReference type="EMBL" id="CAB3986714.1"/>
    </source>
</evidence>
<dbReference type="InterPro" id="IPR003972">
    <property type="entry name" value="K_chnl_volt-dep_Kv1"/>
</dbReference>
<dbReference type="InterPro" id="IPR028325">
    <property type="entry name" value="VG_K_chnl"/>
</dbReference>
<evidence type="ECO:0000256" key="10">
    <source>
        <dbReference type="ARBA" id="ARBA00023136"/>
    </source>
</evidence>
<dbReference type="PRINTS" id="PR01491">
    <property type="entry name" value="KVCHANNEL"/>
</dbReference>
<evidence type="ECO:0000256" key="6">
    <source>
        <dbReference type="ARBA" id="ARBA00022882"/>
    </source>
</evidence>
<dbReference type="Gene3D" id="1.20.120.350">
    <property type="entry name" value="Voltage-gated potassium channels. Chain C"/>
    <property type="match status" value="1"/>
</dbReference>
<keyword evidence="7" id="KW-0630">Potassium</keyword>
<name>A0A6S7G1I9_PARCT</name>
<dbReference type="PRINTS" id="PR00169">
    <property type="entry name" value="KCHANNEL"/>
</dbReference>
<dbReference type="GO" id="GO:0005251">
    <property type="term" value="F:delayed rectifier potassium channel activity"/>
    <property type="evidence" value="ECO:0007669"/>
    <property type="project" value="TreeGrafter"/>
</dbReference>
<dbReference type="EMBL" id="CACRXK020001060">
    <property type="protein sequence ID" value="CAB3986714.1"/>
    <property type="molecule type" value="Genomic_DNA"/>
</dbReference>
<dbReference type="InterPro" id="IPR005821">
    <property type="entry name" value="Ion_trans_dom"/>
</dbReference>
<evidence type="ECO:0000256" key="4">
    <source>
        <dbReference type="ARBA" id="ARBA00022692"/>
    </source>
</evidence>
<organism evidence="12 13">
    <name type="scientific">Paramuricea clavata</name>
    <name type="common">Red gorgonian</name>
    <name type="synonym">Violescent sea-whip</name>
    <dbReference type="NCBI Taxonomy" id="317549"/>
    <lineage>
        <taxon>Eukaryota</taxon>
        <taxon>Metazoa</taxon>
        <taxon>Cnidaria</taxon>
        <taxon>Anthozoa</taxon>
        <taxon>Octocorallia</taxon>
        <taxon>Malacalcyonacea</taxon>
        <taxon>Plexauridae</taxon>
        <taxon>Paramuricea</taxon>
    </lineage>
</organism>
<dbReference type="InterPro" id="IPR027359">
    <property type="entry name" value="Volt_channel_dom_sf"/>
</dbReference>
<dbReference type="GO" id="GO:0051260">
    <property type="term" value="P:protein homooligomerization"/>
    <property type="evidence" value="ECO:0007669"/>
    <property type="project" value="InterPro"/>
</dbReference>
<comment type="subcellular location">
    <subcellularLocation>
        <location evidence="1">Membrane</location>
        <topology evidence="1">Multi-pass membrane protein</topology>
    </subcellularLocation>
</comment>
<gene>
    <name evidence="12" type="ORF">PACLA_8A001916</name>
</gene>